<evidence type="ECO:0000313" key="6">
    <source>
        <dbReference type="EMBL" id="SLN31693.1"/>
    </source>
</evidence>
<dbReference type="EMBL" id="FWFO01000001">
    <property type="protein sequence ID" value="SLN31693.1"/>
    <property type="molecule type" value="Genomic_DNA"/>
</dbReference>
<keyword evidence="3" id="KW-0238">DNA-binding</keyword>
<dbReference type="SUPFAM" id="SSF46785">
    <property type="entry name" value="Winged helix' DNA-binding domain"/>
    <property type="match status" value="1"/>
</dbReference>
<dbReference type="InterPro" id="IPR000847">
    <property type="entry name" value="LysR_HTH_N"/>
</dbReference>
<dbReference type="InterPro" id="IPR036388">
    <property type="entry name" value="WH-like_DNA-bd_sf"/>
</dbReference>
<evidence type="ECO:0000259" key="5">
    <source>
        <dbReference type="PROSITE" id="PS50931"/>
    </source>
</evidence>
<protein>
    <submittedName>
        <fullName evidence="6">Glycine cleavage system transcriptional activator</fullName>
    </submittedName>
</protein>
<comment type="similarity">
    <text evidence="1">Belongs to the LysR transcriptional regulatory family.</text>
</comment>
<dbReference type="Pfam" id="PF00126">
    <property type="entry name" value="HTH_1"/>
    <property type="match status" value="1"/>
</dbReference>
<dbReference type="Gene3D" id="1.10.10.10">
    <property type="entry name" value="Winged helix-like DNA-binding domain superfamily/Winged helix DNA-binding domain"/>
    <property type="match status" value="1"/>
</dbReference>
<dbReference type="Gene3D" id="3.40.190.10">
    <property type="entry name" value="Periplasmic binding protein-like II"/>
    <property type="match status" value="2"/>
</dbReference>
<dbReference type="GO" id="GO:0006351">
    <property type="term" value="P:DNA-templated transcription"/>
    <property type="evidence" value="ECO:0007669"/>
    <property type="project" value="TreeGrafter"/>
</dbReference>
<dbReference type="SUPFAM" id="SSF53850">
    <property type="entry name" value="Periplasmic binding protein-like II"/>
    <property type="match status" value="1"/>
</dbReference>
<dbReference type="InterPro" id="IPR036390">
    <property type="entry name" value="WH_DNA-bd_sf"/>
</dbReference>
<reference evidence="6 7" key="1">
    <citation type="submission" date="2017-03" db="EMBL/GenBank/DDBJ databases">
        <authorList>
            <person name="Afonso C.L."/>
            <person name="Miller P.J."/>
            <person name="Scott M.A."/>
            <person name="Spackman E."/>
            <person name="Goraichik I."/>
            <person name="Dimitrov K.M."/>
            <person name="Suarez D.L."/>
            <person name="Swayne D.E."/>
        </authorList>
    </citation>
    <scope>NUCLEOTIDE SEQUENCE [LARGE SCALE GENOMIC DNA]</scope>
    <source>
        <strain evidence="6 7">CECT 7639</strain>
    </source>
</reference>
<evidence type="ECO:0000256" key="4">
    <source>
        <dbReference type="ARBA" id="ARBA00023163"/>
    </source>
</evidence>
<keyword evidence="2" id="KW-0805">Transcription regulation</keyword>
<feature type="domain" description="HTH lysR-type" evidence="5">
    <location>
        <begin position="9"/>
        <end position="66"/>
    </location>
</feature>
<dbReference type="GO" id="GO:0003700">
    <property type="term" value="F:DNA-binding transcription factor activity"/>
    <property type="evidence" value="ECO:0007669"/>
    <property type="project" value="InterPro"/>
</dbReference>
<dbReference type="InterPro" id="IPR005119">
    <property type="entry name" value="LysR_subst-bd"/>
</dbReference>
<keyword evidence="7" id="KW-1185">Reference proteome</keyword>
<gene>
    <name evidence="6" type="primary">gcvA_7</name>
    <name evidence="6" type="ORF">TRL7639_01348</name>
</gene>
<dbReference type="FunFam" id="1.10.10.10:FF:000038">
    <property type="entry name" value="Glycine cleavage system transcriptional activator"/>
    <property type="match status" value="1"/>
</dbReference>
<sequence>MPKRPYDLPPLSSLSSFEAAARHESFKSAAQELNVTPAAISHQVKALEVELGQQLFHRHQRGVELSETGQMLQLTLQRGFEQISTMVTQLRQDSQTRAVTIGATTAVSSLWLTPRLARFWKRHGNIAVTQNVSDTDHAQTGCNLSIHYGDMTRDSGDCRPLFRDRIAALASPAFAAENAIDALADLAHLPLIHLNAPDERWTDWRTWCTALDYDGPIGEGLRVNNYTIALQAAQDDMGVVLGWNALTAPLVQSGALVPLLPQDIAAPLDFYIKTHASANERAILLRDWLLTTQAS</sequence>
<dbReference type="AlphaFoldDB" id="A0A1Y5S3R6"/>
<keyword evidence="4" id="KW-0804">Transcription</keyword>
<evidence type="ECO:0000313" key="7">
    <source>
        <dbReference type="Proteomes" id="UP000193077"/>
    </source>
</evidence>
<evidence type="ECO:0000256" key="3">
    <source>
        <dbReference type="ARBA" id="ARBA00023125"/>
    </source>
</evidence>
<dbReference type="InterPro" id="IPR058163">
    <property type="entry name" value="LysR-type_TF_proteobact-type"/>
</dbReference>
<dbReference type="Proteomes" id="UP000193077">
    <property type="component" value="Unassembled WGS sequence"/>
</dbReference>
<dbReference type="PROSITE" id="PS50931">
    <property type="entry name" value="HTH_LYSR"/>
    <property type="match status" value="1"/>
</dbReference>
<evidence type="ECO:0000256" key="1">
    <source>
        <dbReference type="ARBA" id="ARBA00009437"/>
    </source>
</evidence>
<dbReference type="PRINTS" id="PR00039">
    <property type="entry name" value="HTHLYSR"/>
</dbReference>
<dbReference type="GO" id="GO:0043565">
    <property type="term" value="F:sequence-specific DNA binding"/>
    <property type="evidence" value="ECO:0007669"/>
    <property type="project" value="TreeGrafter"/>
</dbReference>
<dbReference type="RefSeq" id="WP_085794972.1">
    <property type="nucleotide sequence ID" value="NZ_FWFO01000001.1"/>
</dbReference>
<organism evidence="6 7">
    <name type="scientific">Falsiruegeria litorea R37</name>
    <dbReference type="NCBI Taxonomy" id="1200284"/>
    <lineage>
        <taxon>Bacteria</taxon>
        <taxon>Pseudomonadati</taxon>
        <taxon>Pseudomonadota</taxon>
        <taxon>Alphaproteobacteria</taxon>
        <taxon>Rhodobacterales</taxon>
        <taxon>Roseobacteraceae</taxon>
        <taxon>Falsiruegeria</taxon>
    </lineage>
</organism>
<proteinExistence type="inferred from homology"/>
<evidence type="ECO:0000256" key="2">
    <source>
        <dbReference type="ARBA" id="ARBA00023015"/>
    </source>
</evidence>
<dbReference type="Pfam" id="PF03466">
    <property type="entry name" value="LysR_substrate"/>
    <property type="match status" value="1"/>
</dbReference>
<dbReference type="OrthoDB" id="9804958at2"/>
<dbReference type="PANTHER" id="PTHR30537:SF74">
    <property type="entry name" value="HTH-TYPE TRANSCRIPTIONAL REGULATOR TRPI"/>
    <property type="match status" value="1"/>
</dbReference>
<dbReference type="PANTHER" id="PTHR30537">
    <property type="entry name" value="HTH-TYPE TRANSCRIPTIONAL REGULATOR"/>
    <property type="match status" value="1"/>
</dbReference>
<accession>A0A1Y5S3R6</accession>
<name>A0A1Y5S3R6_9RHOB</name>